<dbReference type="OrthoDB" id="5784at2759"/>
<accession>A0A814JML7</accession>
<keyword evidence="3 5" id="KW-1133">Transmembrane helix</keyword>
<proteinExistence type="predicted"/>
<evidence type="ECO:0000256" key="2">
    <source>
        <dbReference type="ARBA" id="ARBA00022692"/>
    </source>
</evidence>
<dbReference type="CDD" id="cd03386">
    <property type="entry name" value="PAP2_Aur1_like"/>
    <property type="match status" value="1"/>
</dbReference>
<dbReference type="AlphaFoldDB" id="A0A814JML7"/>
<evidence type="ECO:0000256" key="4">
    <source>
        <dbReference type="ARBA" id="ARBA00023136"/>
    </source>
</evidence>
<sequence>MILLACYILLSIPVHPRKWSRIFVPVSSLFHQLGNQIGFRSTTAYEPLASEYQSDSSFQTRRAPHESYELHSNGIVKQDGNNSIYHQLDLQARNDENNNDTNSNPLVLQLSPPSSNDFLIHSDNRLLFLKDNLILLVFVSSIYFLWFIFIAGISIVHVLIYIALFVSLFLSERTRRFALAILIYLTYLLLYDALHLVPNYTVSNIHIKDVYLMEKKLFGIYSNGKIITLNEYFQQNHIPLLDVFTGICYLNWIPIPVAYSLYLYRYKTKRDYMDFAFTFLFTNMLGFVVYYIIPTAPPWYVELYGFEFNIKARGNPAGFIHFDEVTGLKIFSSMYSKNANVFAAIPSLHAAYPLITVLYGSLSKKLWLHITFVIFTLCVWFSAVYSRHHYVLDVLAGGMCAMSAFVLYRILSRVPAVNRLLAAYSKLI</sequence>
<comment type="caution">
    <text evidence="8">The sequence shown here is derived from an EMBL/GenBank/DDBJ whole genome shotgun (WGS) entry which is preliminary data.</text>
</comment>
<evidence type="ECO:0000256" key="3">
    <source>
        <dbReference type="ARBA" id="ARBA00022989"/>
    </source>
</evidence>
<dbReference type="EMBL" id="CAJNOJ010000074">
    <property type="protein sequence ID" value="CAF1039759.1"/>
    <property type="molecule type" value="Genomic_DNA"/>
</dbReference>
<feature type="transmembrane region" description="Helical" evidence="5">
    <location>
        <begin position="390"/>
        <end position="411"/>
    </location>
</feature>
<reference evidence="8" key="1">
    <citation type="submission" date="2021-02" db="EMBL/GenBank/DDBJ databases">
        <authorList>
            <person name="Nowell W R."/>
        </authorList>
    </citation>
    <scope>NUCLEOTIDE SEQUENCE</scope>
</reference>
<feature type="domain" description="Inositolphosphotransferase Aur1/Ipt1" evidence="7">
    <location>
        <begin position="237"/>
        <end position="406"/>
    </location>
</feature>
<dbReference type="InterPro" id="IPR052185">
    <property type="entry name" value="IPC_Synthase-Related"/>
</dbReference>
<dbReference type="GO" id="GO:0016020">
    <property type="term" value="C:membrane"/>
    <property type="evidence" value="ECO:0007669"/>
    <property type="project" value="UniProtKB-SubCell"/>
</dbReference>
<keyword evidence="4 5" id="KW-0472">Membrane</keyword>
<feature type="chain" id="PRO_5032318967" description="Inositolphosphotransferase Aur1/Ipt1 domain-containing protein" evidence="6">
    <location>
        <begin position="17"/>
        <end position="428"/>
    </location>
</feature>
<evidence type="ECO:0000259" key="7">
    <source>
        <dbReference type="Pfam" id="PF14378"/>
    </source>
</evidence>
<protein>
    <recommendedName>
        <fullName evidence="7">Inositolphosphotransferase Aur1/Ipt1 domain-containing protein</fullName>
    </recommendedName>
</protein>
<keyword evidence="2 5" id="KW-0812">Transmembrane</keyword>
<dbReference type="Proteomes" id="UP000663852">
    <property type="component" value="Unassembled WGS sequence"/>
</dbReference>
<comment type="subcellular location">
    <subcellularLocation>
        <location evidence="1">Membrane</location>
        <topology evidence="1">Multi-pass membrane protein</topology>
    </subcellularLocation>
</comment>
<gene>
    <name evidence="8" type="ORF">EDS130_LOCUS16863</name>
</gene>
<dbReference type="InterPro" id="IPR026841">
    <property type="entry name" value="Aur1/Ipt1"/>
</dbReference>
<evidence type="ECO:0000313" key="9">
    <source>
        <dbReference type="Proteomes" id="UP000663852"/>
    </source>
</evidence>
<feature type="transmembrane region" description="Helical" evidence="5">
    <location>
        <begin position="341"/>
        <end position="359"/>
    </location>
</feature>
<name>A0A814JML7_ADIRI</name>
<dbReference type="PANTHER" id="PTHR31310:SF7">
    <property type="entry name" value="PA-PHOSPHATASE RELATED-FAMILY PROTEIN DDB_G0268928"/>
    <property type="match status" value="1"/>
</dbReference>
<dbReference type="PANTHER" id="PTHR31310">
    <property type="match status" value="1"/>
</dbReference>
<feature type="transmembrane region" description="Helical" evidence="5">
    <location>
        <begin position="177"/>
        <end position="194"/>
    </location>
</feature>
<evidence type="ECO:0000256" key="6">
    <source>
        <dbReference type="SAM" id="SignalP"/>
    </source>
</evidence>
<feature type="transmembrane region" description="Helical" evidence="5">
    <location>
        <begin position="275"/>
        <end position="293"/>
    </location>
</feature>
<organism evidence="8 9">
    <name type="scientific">Adineta ricciae</name>
    <name type="common">Rotifer</name>
    <dbReference type="NCBI Taxonomy" id="249248"/>
    <lineage>
        <taxon>Eukaryota</taxon>
        <taxon>Metazoa</taxon>
        <taxon>Spiralia</taxon>
        <taxon>Gnathifera</taxon>
        <taxon>Rotifera</taxon>
        <taxon>Eurotatoria</taxon>
        <taxon>Bdelloidea</taxon>
        <taxon>Adinetida</taxon>
        <taxon>Adinetidae</taxon>
        <taxon>Adineta</taxon>
    </lineage>
</organism>
<feature type="transmembrane region" description="Helical" evidence="5">
    <location>
        <begin position="366"/>
        <end position="384"/>
    </location>
</feature>
<feature type="signal peptide" evidence="6">
    <location>
        <begin position="1"/>
        <end position="16"/>
    </location>
</feature>
<evidence type="ECO:0000313" key="8">
    <source>
        <dbReference type="EMBL" id="CAF1039759.1"/>
    </source>
</evidence>
<evidence type="ECO:0000256" key="5">
    <source>
        <dbReference type="SAM" id="Phobius"/>
    </source>
</evidence>
<feature type="transmembrane region" description="Helical" evidence="5">
    <location>
        <begin position="143"/>
        <end position="170"/>
    </location>
</feature>
<evidence type="ECO:0000256" key="1">
    <source>
        <dbReference type="ARBA" id="ARBA00004141"/>
    </source>
</evidence>
<feature type="transmembrane region" description="Helical" evidence="5">
    <location>
        <begin position="243"/>
        <end position="263"/>
    </location>
</feature>
<dbReference type="Pfam" id="PF14378">
    <property type="entry name" value="PAP2_3"/>
    <property type="match status" value="1"/>
</dbReference>
<keyword evidence="6" id="KW-0732">Signal</keyword>